<proteinExistence type="predicted"/>
<sequence length="213" mass="22149">MGIFNRVAIAVCAVAVGVSGCTPAKSAAAPSPTTTTGGAVATPAATPTPRPSEVETVKSTAKKPTTKGKPTKGGNDVIGPFGWQTLRLGMSADAAEALGMLTRTTEGDGLCAPWPALPITALDQAVVSETHGVWAIHPKQVDWIHTPEGMRIGWTAGQVHATYPDFDPAHFDYAHGPTVAVPGNPAALYRLQFNSSRVLTKIILESRVDVCSV</sequence>
<organism evidence="3 4">
    <name type="scientific">Actinokineospora alba</name>
    <dbReference type="NCBI Taxonomy" id="504798"/>
    <lineage>
        <taxon>Bacteria</taxon>
        <taxon>Bacillati</taxon>
        <taxon>Actinomycetota</taxon>
        <taxon>Actinomycetes</taxon>
        <taxon>Pseudonocardiales</taxon>
        <taxon>Pseudonocardiaceae</taxon>
        <taxon>Actinokineospora</taxon>
    </lineage>
</organism>
<feature type="chain" id="PRO_5038611035" evidence="2">
    <location>
        <begin position="28"/>
        <end position="213"/>
    </location>
</feature>
<dbReference type="RefSeq" id="WP_133794377.1">
    <property type="nucleotide sequence ID" value="NZ_FNDV01000013.1"/>
</dbReference>
<gene>
    <name evidence="3" type="ORF">SAMN05192558_108109</name>
</gene>
<evidence type="ECO:0000256" key="1">
    <source>
        <dbReference type="SAM" id="MobiDB-lite"/>
    </source>
</evidence>
<dbReference type="Proteomes" id="UP000199651">
    <property type="component" value="Unassembled WGS sequence"/>
</dbReference>
<dbReference type="AlphaFoldDB" id="A0A1H0RSK5"/>
<accession>A0A1H0RSK5</accession>
<keyword evidence="2" id="KW-0732">Signal</keyword>
<dbReference type="EMBL" id="FNJB01000008">
    <property type="protein sequence ID" value="SDP32502.1"/>
    <property type="molecule type" value="Genomic_DNA"/>
</dbReference>
<evidence type="ECO:0000313" key="3">
    <source>
        <dbReference type="EMBL" id="SDP32502.1"/>
    </source>
</evidence>
<feature type="signal peptide" evidence="2">
    <location>
        <begin position="1"/>
        <end position="27"/>
    </location>
</feature>
<reference evidence="4" key="1">
    <citation type="submission" date="2016-10" db="EMBL/GenBank/DDBJ databases">
        <authorList>
            <person name="Varghese N."/>
            <person name="Submissions S."/>
        </authorList>
    </citation>
    <scope>NUCLEOTIDE SEQUENCE [LARGE SCALE GENOMIC DNA]</scope>
    <source>
        <strain evidence="4">IBRC-M 10655</strain>
    </source>
</reference>
<protein>
    <submittedName>
        <fullName evidence="3">Uncharacterized protein</fullName>
    </submittedName>
</protein>
<feature type="compositionally biased region" description="Basic residues" evidence="1">
    <location>
        <begin position="60"/>
        <end position="70"/>
    </location>
</feature>
<evidence type="ECO:0000256" key="2">
    <source>
        <dbReference type="SAM" id="SignalP"/>
    </source>
</evidence>
<dbReference type="PROSITE" id="PS51257">
    <property type="entry name" value="PROKAR_LIPOPROTEIN"/>
    <property type="match status" value="1"/>
</dbReference>
<feature type="region of interest" description="Disordered" evidence="1">
    <location>
        <begin position="23"/>
        <end position="78"/>
    </location>
</feature>
<feature type="compositionally biased region" description="Low complexity" evidence="1">
    <location>
        <begin position="23"/>
        <end position="47"/>
    </location>
</feature>
<dbReference type="OrthoDB" id="3695075at2"/>
<evidence type="ECO:0000313" key="4">
    <source>
        <dbReference type="Proteomes" id="UP000199651"/>
    </source>
</evidence>
<keyword evidence="4" id="KW-1185">Reference proteome</keyword>
<name>A0A1H0RSK5_9PSEU</name>